<keyword evidence="7" id="KW-1185">Reference proteome</keyword>
<dbReference type="Proteomes" id="UP000001880">
    <property type="component" value="Chromosome"/>
</dbReference>
<evidence type="ECO:0000256" key="3">
    <source>
        <dbReference type="ARBA" id="ARBA00022989"/>
    </source>
</evidence>
<keyword evidence="4" id="KW-0472">Membrane</keyword>
<evidence type="ECO:0000256" key="4">
    <source>
        <dbReference type="ARBA" id="ARBA00023136"/>
    </source>
</evidence>
<dbReference type="EMBL" id="CP001804">
    <property type="protein sequence ID" value="ACY17634.1"/>
    <property type="molecule type" value="Genomic_DNA"/>
</dbReference>
<dbReference type="AlphaFoldDB" id="D0LWI4"/>
<proteinExistence type="predicted"/>
<organism evidence="6 7">
    <name type="scientific">Haliangium ochraceum (strain DSM 14365 / JCM 11303 / SMP-2)</name>
    <dbReference type="NCBI Taxonomy" id="502025"/>
    <lineage>
        <taxon>Bacteria</taxon>
        <taxon>Pseudomonadati</taxon>
        <taxon>Myxococcota</taxon>
        <taxon>Polyangia</taxon>
        <taxon>Haliangiales</taxon>
        <taxon>Kofleriaceae</taxon>
        <taxon>Haliangium</taxon>
    </lineage>
</organism>
<protein>
    <recommendedName>
        <fullName evidence="5">DUF1232 domain-containing protein</fullName>
    </recommendedName>
</protein>
<evidence type="ECO:0000256" key="2">
    <source>
        <dbReference type="ARBA" id="ARBA00022692"/>
    </source>
</evidence>
<keyword evidence="2" id="KW-0812">Transmembrane</keyword>
<name>D0LWI4_HALO1</name>
<gene>
    <name evidence="6" type="ordered locus">Hoch_5146</name>
</gene>
<dbReference type="GO" id="GO:0012505">
    <property type="term" value="C:endomembrane system"/>
    <property type="evidence" value="ECO:0007669"/>
    <property type="project" value="UniProtKB-SubCell"/>
</dbReference>
<keyword evidence="3" id="KW-1133">Transmembrane helix</keyword>
<dbReference type="InterPro" id="IPR010652">
    <property type="entry name" value="DUF1232"/>
</dbReference>
<dbReference type="KEGG" id="hoh:Hoch_5146"/>
<comment type="subcellular location">
    <subcellularLocation>
        <location evidence="1">Endomembrane system</location>
        <topology evidence="1">Multi-pass membrane protein</topology>
    </subcellularLocation>
</comment>
<dbReference type="Pfam" id="PF06803">
    <property type="entry name" value="DUF1232"/>
    <property type="match status" value="1"/>
</dbReference>
<evidence type="ECO:0000313" key="6">
    <source>
        <dbReference type="EMBL" id="ACY17634.1"/>
    </source>
</evidence>
<feature type="domain" description="DUF1232" evidence="5">
    <location>
        <begin position="31"/>
        <end position="65"/>
    </location>
</feature>
<accession>D0LWI4</accession>
<reference evidence="6 7" key="1">
    <citation type="journal article" date="2010" name="Stand. Genomic Sci.">
        <title>Complete genome sequence of Haliangium ochraceum type strain (SMP-2).</title>
        <authorList>
            <consortium name="US DOE Joint Genome Institute (JGI-PGF)"/>
            <person name="Ivanova N."/>
            <person name="Daum C."/>
            <person name="Lang E."/>
            <person name="Abt B."/>
            <person name="Kopitz M."/>
            <person name="Saunders E."/>
            <person name="Lapidus A."/>
            <person name="Lucas S."/>
            <person name="Glavina Del Rio T."/>
            <person name="Nolan M."/>
            <person name="Tice H."/>
            <person name="Copeland A."/>
            <person name="Cheng J.F."/>
            <person name="Chen F."/>
            <person name="Bruce D."/>
            <person name="Goodwin L."/>
            <person name="Pitluck S."/>
            <person name="Mavromatis K."/>
            <person name="Pati A."/>
            <person name="Mikhailova N."/>
            <person name="Chen A."/>
            <person name="Palaniappan K."/>
            <person name="Land M."/>
            <person name="Hauser L."/>
            <person name="Chang Y.J."/>
            <person name="Jeffries C.D."/>
            <person name="Detter J.C."/>
            <person name="Brettin T."/>
            <person name="Rohde M."/>
            <person name="Goker M."/>
            <person name="Bristow J."/>
            <person name="Markowitz V."/>
            <person name="Eisen J.A."/>
            <person name="Hugenholtz P."/>
            <person name="Kyrpides N.C."/>
            <person name="Klenk H.P."/>
        </authorList>
    </citation>
    <scope>NUCLEOTIDE SEQUENCE [LARGE SCALE GENOMIC DNA]</scope>
    <source>
        <strain evidence="7">DSM 14365 / CIP 107738 / JCM 11303 / AJ 13395 / SMP-2</strain>
    </source>
</reference>
<evidence type="ECO:0000259" key="5">
    <source>
        <dbReference type="Pfam" id="PF06803"/>
    </source>
</evidence>
<evidence type="ECO:0000256" key="1">
    <source>
        <dbReference type="ARBA" id="ARBA00004127"/>
    </source>
</evidence>
<sequence length="191" mass="21474">MEVIASWVDSLPDDIEIAKAVIESEAADDEARTLAAVSLAYLILRMDLIPDWNEVIGVIDDAMVLRVCLELAARRNLLSVLDDDLRPHVGRLINDVDLIQQFLGPATFARLRRYCERLIDTPVHGHSPRHCAHDTAAREALYKAVRADLRMPRDGEVGQVDAQPRHRVDDGVDLDVAERKLRSYLRHKLGA</sequence>
<evidence type="ECO:0000313" key="7">
    <source>
        <dbReference type="Proteomes" id="UP000001880"/>
    </source>
</evidence>
<dbReference type="HOGENOM" id="CLU_1419718_0_0_7"/>